<dbReference type="OrthoDB" id="1164858at2"/>
<keyword evidence="2" id="KW-1185">Reference proteome</keyword>
<gene>
    <name evidence="1" type="ORF">SAMN05216324_113106</name>
</gene>
<dbReference type="Pfam" id="PF20329">
    <property type="entry name" value="DUF6624"/>
    <property type="match status" value="1"/>
</dbReference>
<accession>A0A1K2ITY5</accession>
<proteinExistence type="predicted"/>
<dbReference type="EMBL" id="FPKW01000013">
    <property type="protein sequence ID" value="SFZ95897.1"/>
    <property type="molecule type" value="Genomic_DNA"/>
</dbReference>
<organism evidence="1 2">
    <name type="scientific">Chryseobacterium limigenitum</name>
    <dbReference type="NCBI Taxonomy" id="1612149"/>
    <lineage>
        <taxon>Bacteria</taxon>
        <taxon>Pseudomonadati</taxon>
        <taxon>Bacteroidota</taxon>
        <taxon>Flavobacteriia</taxon>
        <taxon>Flavobacteriales</taxon>
        <taxon>Weeksellaceae</taxon>
        <taxon>Chryseobacterium group</taxon>
        <taxon>Chryseobacterium</taxon>
    </lineage>
</organism>
<dbReference type="Proteomes" id="UP000182034">
    <property type="component" value="Unassembled WGS sequence"/>
</dbReference>
<dbReference type="STRING" id="1612149.SAMN05216324_113106"/>
<protein>
    <submittedName>
        <fullName evidence="1">Uncharacterized protein</fullName>
    </submittedName>
</protein>
<evidence type="ECO:0000313" key="1">
    <source>
        <dbReference type="EMBL" id="SFZ95897.1"/>
    </source>
</evidence>
<sequence>MNIKLNHIALILCLCFFGCKKTENYSEVRKTLEKVLVEDQMYRNPVFNSEKQTPIDRKNMQIVTKIIDSLGWLGEDKIGKDANLAFFAVIQHAPELSTMEKYLAVMKDAVKKGNAEKSRLAYLIDRVEILNNRNQIYGTQYSIRENGEIYIGNLIDSSNVDSRRKSMNLEPIKDYLKGLDSLDYVNDRKKNR</sequence>
<dbReference type="InterPro" id="IPR046732">
    <property type="entry name" value="DUF6624"/>
</dbReference>
<name>A0A1K2ITY5_9FLAO</name>
<reference evidence="2" key="1">
    <citation type="submission" date="2016-10" db="EMBL/GenBank/DDBJ databases">
        <authorList>
            <person name="Varghese N."/>
            <person name="Submissions S."/>
        </authorList>
    </citation>
    <scope>NUCLEOTIDE SEQUENCE [LARGE SCALE GENOMIC DNA]</scope>
    <source>
        <strain evidence="2">SUR2</strain>
    </source>
</reference>
<dbReference type="RefSeq" id="WP_072411335.1">
    <property type="nucleotide sequence ID" value="NZ_FPKW01000013.1"/>
</dbReference>
<evidence type="ECO:0000313" key="2">
    <source>
        <dbReference type="Proteomes" id="UP000182034"/>
    </source>
</evidence>
<dbReference type="AlphaFoldDB" id="A0A1K2ITY5"/>